<protein>
    <submittedName>
        <fullName evidence="2">Uncharacterized protein</fullName>
    </submittedName>
</protein>
<gene>
    <name evidence="2" type="ORF">BCR43DRAFT_512859</name>
</gene>
<proteinExistence type="predicted"/>
<name>A0A1X2HI24_SYNRA</name>
<feature type="compositionally biased region" description="Low complexity" evidence="1">
    <location>
        <begin position="108"/>
        <end position="126"/>
    </location>
</feature>
<keyword evidence="3" id="KW-1185">Reference proteome</keyword>
<evidence type="ECO:0000313" key="3">
    <source>
        <dbReference type="Proteomes" id="UP000242180"/>
    </source>
</evidence>
<reference evidence="2 3" key="1">
    <citation type="submission" date="2016-07" db="EMBL/GenBank/DDBJ databases">
        <title>Pervasive Adenine N6-methylation of Active Genes in Fungi.</title>
        <authorList>
            <consortium name="DOE Joint Genome Institute"/>
            <person name="Mondo S.J."/>
            <person name="Dannebaum R.O."/>
            <person name="Kuo R.C."/>
            <person name="Labutti K."/>
            <person name="Haridas S."/>
            <person name="Kuo A."/>
            <person name="Salamov A."/>
            <person name="Ahrendt S.R."/>
            <person name="Lipzen A."/>
            <person name="Sullivan W."/>
            <person name="Andreopoulos W.B."/>
            <person name="Clum A."/>
            <person name="Lindquist E."/>
            <person name="Daum C."/>
            <person name="Ramamoorthy G.K."/>
            <person name="Gryganskyi A."/>
            <person name="Culley D."/>
            <person name="Magnuson J.K."/>
            <person name="James T.Y."/>
            <person name="O'Malley M.A."/>
            <person name="Stajich J.E."/>
            <person name="Spatafora J.W."/>
            <person name="Visel A."/>
            <person name="Grigoriev I.V."/>
        </authorList>
    </citation>
    <scope>NUCLEOTIDE SEQUENCE [LARGE SCALE GENOMIC DNA]</scope>
    <source>
        <strain evidence="2 3">NRRL 2496</strain>
    </source>
</reference>
<evidence type="ECO:0000256" key="1">
    <source>
        <dbReference type="SAM" id="MobiDB-lite"/>
    </source>
</evidence>
<dbReference type="InParanoid" id="A0A1X2HI24"/>
<sequence length="262" mass="29414">MVVVSHDDTDVPVHPDCLLHCLQKPPISSCGLVDNEGRAEQYVPQLFGAQVTDADDIHQGHLVRTDSKQFLEILQIPFRHNNSGVVLVDLLLDNRRSDAAGSSNYSPATTSSAVSSSATSSTVSSSAFDTGNMLVRRIKNTHRLDRTTRQNFMRYYFALRQNANEYHQLREMERNITERRMKVQSTIRQTESDLCLLVDTLETRTAVTDKANKKIRNDILGDIFLNDGLCPSSRLNRGAYLKHLREQTIEDAGRASTPASHM</sequence>
<feature type="region of interest" description="Disordered" evidence="1">
    <location>
        <begin position="99"/>
        <end position="126"/>
    </location>
</feature>
<dbReference type="AlphaFoldDB" id="A0A1X2HI24"/>
<evidence type="ECO:0000313" key="2">
    <source>
        <dbReference type="EMBL" id="ORY98672.1"/>
    </source>
</evidence>
<dbReference type="STRING" id="13706.A0A1X2HI24"/>
<comment type="caution">
    <text evidence="2">The sequence shown here is derived from an EMBL/GenBank/DDBJ whole genome shotgun (WGS) entry which is preliminary data.</text>
</comment>
<accession>A0A1X2HI24</accession>
<organism evidence="2 3">
    <name type="scientific">Syncephalastrum racemosum</name>
    <name type="common">Filamentous fungus</name>
    <dbReference type="NCBI Taxonomy" id="13706"/>
    <lineage>
        <taxon>Eukaryota</taxon>
        <taxon>Fungi</taxon>
        <taxon>Fungi incertae sedis</taxon>
        <taxon>Mucoromycota</taxon>
        <taxon>Mucoromycotina</taxon>
        <taxon>Mucoromycetes</taxon>
        <taxon>Mucorales</taxon>
        <taxon>Syncephalastraceae</taxon>
        <taxon>Syncephalastrum</taxon>
    </lineage>
</organism>
<dbReference type="EMBL" id="MCGN01000003">
    <property type="protein sequence ID" value="ORY98672.1"/>
    <property type="molecule type" value="Genomic_DNA"/>
</dbReference>
<dbReference type="Proteomes" id="UP000242180">
    <property type="component" value="Unassembled WGS sequence"/>
</dbReference>